<protein>
    <submittedName>
        <fullName evidence="1">Uncharacterized protein</fullName>
    </submittedName>
</protein>
<name>G3BCV5_CANTC</name>
<dbReference type="PANTHER" id="PTHR28230">
    <property type="entry name" value="CHROMOSOME 1, WHOLE GENOME SHOTGUN SEQUENCE"/>
    <property type="match status" value="1"/>
</dbReference>
<organism evidence="2">
    <name type="scientific">Candida tenuis (strain ATCC 10573 / BCRC 21748 / CBS 615 / JCM 9827 / NBRC 10315 / NRRL Y-1498 / VKM Y-70)</name>
    <name type="common">Yeast</name>
    <name type="synonym">Yamadazyma tenuis</name>
    <dbReference type="NCBI Taxonomy" id="590646"/>
    <lineage>
        <taxon>Eukaryota</taxon>
        <taxon>Fungi</taxon>
        <taxon>Dikarya</taxon>
        <taxon>Ascomycota</taxon>
        <taxon>Saccharomycotina</taxon>
        <taxon>Pichiomycetes</taxon>
        <taxon>Debaryomycetaceae</taxon>
        <taxon>Yamadazyma</taxon>
    </lineage>
</organism>
<dbReference type="STRING" id="590646.G3BCV5"/>
<gene>
    <name evidence="1" type="ORF">CANTEDRAFT_109948</name>
</gene>
<dbReference type="GO" id="GO:0045040">
    <property type="term" value="P:protein insertion into mitochondrial outer membrane"/>
    <property type="evidence" value="ECO:0007669"/>
    <property type="project" value="InterPro"/>
</dbReference>
<dbReference type="EMBL" id="GL996528">
    <property type="protein sequence ID" value="EGV60220.1"/>
    <property type="molecule type" value="Genomic_DNA"/>
</dbReference>
<dbReference type="Proteomes" id="UP000000707">
    <property type="component" value="Unassembled WGS sequence"/>
</dbReference>
<keyword evidence="2" id="KW-1185">Reference proteome</keyword>
<dbReference type="Pfam" id="PF19117">
    <property type="entry name" value="Mim2"/>
    <property type="match status" value="1"/>
</dbReference>
<dbReference type="InterPro" id="IPR037652">
    <property type="entry name" value="Mim2"/>
</dbReference>
<dbReference type="GO" id="GO:0005741">
    <property type="term" value="C:mitochondrial outer membrane"/>
    <property type="evidence" value="ECO:0007669"/>
    <property type="project" value="TreeGrafter"/>
</dbReference>
<sequence length="65" mass="7643">MLSDYDGYETDSDYSQSVLSAQEQWEESVQQITGLVNMIIFPLIGKLLGRRFSKVLWARFANWYF</sequence>
<dbReference type="HOGENOM" id="CLU_186257_0_0_1"/>
<dbReference type="OrthoDB" id="4093987at2759"/>
<dbReference type="AlphaFoldDB" id="G3BCV5"/>
<proteinExistence type="predicted"/>
<dbReference type="eggNOG" id="ENOG502SBHE">
    <property type="taxonomic scope" value="Eukaryota"/>
</dbReference>
<dbReference type="GO" id="GO:0070096">
    <property type="term" value="P:mitochondrial outer membrane translocase complex assembly"/>
    <property type="evidence" value="ECO:0007669"/>
    <property type="project" value="InterPro"/>
</dbReference>
<accession>G3BCV5</accession>
<evidence type="ECO:0000313" key="2">
    <source>
        <dbReference type="Proteomes" id="UP000000707"/>
    </source>
</evidence>
<reference evidence="1 2" key="1">
    <citation type="journal article" date="2011" name="Proc. Natl. Acad. Sci. U.S.A.">
        <title>Comparative genomics of xylose-fermenting fungi for enhanced biofuel production.</title>
        <authorList>
            <person name="Wohlbach D.J."/>
            <person name="Kuo A."/>
            <person name="Sato T.K."/>
            <person name="Potts K.M."/>
            <person name="Salamov A.A."/>
            <person name="LaButti K.M."/>
            <person name="Sun H."/>
            <person name="Clum A."/>
            <person name="Pangilinan J.L."/>
            <person name="Lindquist E.A."/>
            <person name="Lucas S."/>
            <person name="Lapidus A."/>
            <person name="Jin M."/>
            <person name="Gunawan C."/>
            <person name="Balan V."/>
            <person name="Dale B.E."/>
            <person name="Jeffries T.W."/>
            <person name="Zinkel R."/>
            <person name="Barry K.W."/>
            <person name="Grigoriev I.V."/>
            <person name="Gasch A.P."/>
        </authorList>
    </citation>
    <scope>NUCLEOTIDE SEQUENCE [LARGE SCALE GENOMIC DNA]</scope>
    <source>
        <strain evidence="2">ATCC 10573 / BCRC 21748 / CBS 615 / JCM 9827 / NBRC 10315 / NRRL Y-1498 / VKM Y-70</strain>
    </source>
</reference>
<dbReference type="PANTHER" id="PTHR28230:SF1">
    <property type="entry name" value="MITOCHONDRIAL IMPORT PROTEIN 2"/>
    <property type="match status" value="1"/>
</dbReference>
<evidence type="ECO:0000313" key="1">
    <source>
        <dbReference type="EMBL" id="EGV60220.1"/>
    </source>
</evidence>